<dbReference type="Gene3D" id="1.50.10.10">
    <property type="match status" value="1"/>
</dbReference>
<organism evidence="9 10">
    <name type="scientific">Diaphorina citri</name>
    <name type="common">Asian citrus psyllid</name>
    <dbReference type="NCBI Taxonomy" id="121845"/>
    <lineage>
        <taxon>Eukaryota</taxon>
        <taxon>Metazoa</taxon>
        <taxon>Ecdysozoa</taxon>
        <taxon>Arthropoda</taxon>
        <taxon>Hexapoda</taxon>
        <taxon>Insecta</taxon>
        <taxon>Pterygota</taxon>
        <taxon>Neoptera</taxon>
        <taxon>Paraneoptera</taxon>
        <taxon>Hemiptera</taxon>
        <taxon>Sternorrhyncha</taxon>
        <taxon>Psylloidea</taxon>
        <taxon>Psyllidae</taxon>
        <taxon>Diaphorininae</taxon>
        <taxon>Diaphorina</taxon>
    </lineage>
</organism>
<dbReference type="STRING" id="121845.A0A3Q0IM07"/>
<evidence type="ECO:0000256" key="1">
    <source>
        <dbReference type="ARBA" id="ARBA00001576"/>
    </source>
</evidence>
<dbReference type="RefSeq" id="XP_026677309.1">
    <property type="nucleotide sequence ID" value="XM_026821508.1"/>
</dbReference>
<dbReference type="GO" id="GO:0004555">
    <property type="term" value="F:alpha,alpha-trehalase activity"/>
    <property type="evidence" value="ECO:0007669"/>
    <property type="project" value="UniProtKB-EC"/>
</dbReference>
<accession>A0A3Q0IM07</accession>
<protein>
    <recommendedName>
        <fullName evidence="4">Trehalase</fullName>
        <ecNumber evidence="3">3.2.1.28</ecNumber>
    </recommendedName>
    <alternativeName>
        <fullName evidence="7">Alpha,alpha-trehalase</fullName>
    </alternativeName>
    <alternativeName>
        <fullName evidence="8">Alpha,alpha-trehalose glucohydrolase</fullName>
    </alternativeName>
</protein>
<dbReference type="InterPro" id="IPR001661">
    <property type="entry name" value="Glyco_hydro_37"/>
</dbReference>
<dbReference type="SUPFAM" id="SSF48208">
    <property type="entry name" value="Six-hairpin glycosidases"/>
    <property type="match status" value="1"/>
</dbReference>
<keyword evidence="5" id="KW-0378">Hydrolase</keyword>
<gene>
    <name evidence="10" type="primary">LOC103506477</name>
</gene>
<evidence type="ECO:0000256" key="8">
    <source>
        <dbReference type="ARBA" id="ARBA00031637"/>
    </source>
</evidence>
<dbReference type="Pfam" id="PF01204">
    <property type="entry name" value="Trehalase"/>
    <property type="match status" value="1"/>
</dbReference>
<proteinExistence type="inferred from homology"/>
<reference evidence="10" key="1">
    <citation type="submission" date="2025-08" db="UniProtKB">
        <authorList>
            <consortium name="RefSeq"/>
        </authorList>
    </citation>
    <scope>IDENTIFICATION</scope>
</reference>
<keyword evidence="9" id="KW-1185">Reference proteome</keyword>
<dbReference type="PANTHER" id="PTHR23403:SF1">
    <property type="entry name" value="TREHALASE"/>
    <property type="match status" value="1"/>
</dbReference>
<comment type="similarity">
    <text evidence="2">Belongs to the glycosyl hydrolase 37 family.</text>
</comment>
<dbReference type="PaxDb" id="121845-A0A3Q0IM07"/>
<evidence type="ECO:0000313" key="9">
    <source>
        <dbReference type="Proteomes" id="UP000079169"/>
    </source>
</evidence>
<evidence type="ECO:0000256" key="4">
    <source>
        <dbReference type="ARBA" id="ARBA00019905"/>
    </source>
</evidence>
<evidence type="ECO:0000256" key="3">
    <source>
        <dbReference type="ARBA" id="ARBA00012757"/>
    </source>
</evidence>
<dbReference type="EC" id="3.2.1.28" evidence="3"/>
<evidence type="ECO:0000256" key="6">
    <source>
        <dbReference type="ARBA" id="ARBA00023295"/>
    </source>
</evidence>
<evidence type="ECO:0000313" key="10">
    <source>
        <dbReference type="RefSeq" id="XP_026677309.1"/>
    </source>
</evidence>
<sequence>MNQKCKVIGNVFPNDSKSFVDLKLKQPEDVILAKFRALLTNNADPDTTTLTNFVNEYFEAGNELQVWSPPDFTSNPSIENKISDAKYRQFALDLNQIWKELGRIVKQDVRDNPQLYSLIYTPNGFFIPGGRFRELYYWDTYWIVQGKIGNRLCNCARYSPL</sequence>
<dbReference type="InterPro" id="IPR018232">
    <property type="entry name" value="Glyco_hydro_37_CS"/>
</dbReference>
<comment type="catalytic activity">
    <reaction evidence="1">
        <text>alpha,alpha-trehalose + H2O = alpha-D-glucose + beta-D-glucose</text>
        <dbReference type="Rhea" id="RHEA:32675"/>
        <dbReference type="ChEBI" id="CHEBI:15377"/>
        <dbReference type="ChEBI" id="CHEBI:15903"/>
        <dbReference type="ChEBI" id="CHEBI:16551"/>
        <dbReference type="ChEBI" id="CHEBI:17925"/>
        <dbReference type="EC" id="3.2.1.28"/>
    </reaction>
</comment>
<dbReference type="AlphaFoldDB" id="A0A3Q0IM07"/>
<dbReference type="InterPro" id="IPR008928">
    <property type="entry name" value="6-hairpin_glycosidase_sf"/>
</dbReference>
<evidence type="ECO:0000256" key="7">
    <source>
        <dbReference type="ARBA" id="ARBA00030473"/>
    </source>
</evidence>
<evidence type="ECO:0000256" key="2">
    <source>
        <dbReference type="ARBA" id="ARBA00005615"/>
    </source>
</evidence>
<name>A0A3Q0IM07_DIACI</name>
<dbReference type="KEGG" id="dci:103506477"/>
<dbReference type="Proteomes" id="UP000079169">
    <property type="component" value="Unplaced"/>
</dbReference>
<dbReference type="GeneID" id="103506477"/>
<dbReference type="PROSITE" id="PS00927">
    <property type="entry name" value="TREHALASE_1"/>
    <property type="match status" value="1"/>
</dbReference>
<keyword evidence="6" id="KW-0326">Glycosidase</keyword>
<dbReference type="PANTHER" id="PTHR23403">
    <property type="entry name" value="TREHALASE"/>
    <property type="match status" value="1"/>
</dbReference>
<evidence type="ECO:0000256" key="5">
    <source>
        <dbReference type="ARBA" id="ARBA00022801"/>
    </source>
</evidence>
<dbReference type="InterPro" id="IPR012341">
    <property type="entry name" value="6hp_glycosidase-like_sf"/>
</dbReference>
<dbReference type="GO" id="GO:0005993">
    <property type="term" value="P:trehalose catabolic process"/>
    <property type="evidence" value="ECO:0007669"/>
    <property type="project" value="TreeGrafter"/>
</dbReference>